<dbReference type="AlphaFoldDB" id="A0A9N9GNS5"/>
<keyword evidence="2" id="KW-0539">Nucleus</keyword>
<reference evidence="3" key="1">
    <citation type="submission" date="2021-06" db="EMBL/GenBank/DDBJ databases">
        <authorList>
            <person name="Kallberg Y."/>
            <person name="Tangrot J."/>
            <person name="Rosling A."/>
        </authorList>
    </citation>
    <scope>NUCLEOTIDE SEQUENCE</scope>
    <source>
        <strain evidence="3">CL551</strain>
    </source>
</reference>
<evidence type="ECO:0000313" key="3">
    <source>
        <dbReference type="EMBL" id="CAG8622225.1"/>
    </source>
</evidence>
<dbReference type="EMBL" id="CAJVPV010007727">
    <property type="protein sequence ID" value="CAG8622225.1"/>
    <property type="molecule type" value="Genomic_DNA"/>
</dbReference>
<gene>
    <name evidence="3" type="ORF">AMORRO_LOCUS8711</name>
</gene>
<accession>A0A9N9GNS5</accession>
<dbReference type="PANTHER" id="PTHR13489">
    <property type="entry name" value="MINI-CHROMOSOME MAINTENANCE COMPLEX-BINDING PROTEIN"/>
    <property type="match status" value="1"/>
</dbReference>
<dbReference type="GO" id="GO:0005634">
    <property type="term" value="C:nucleus"/>
    <property type="evidence" value="ECO:0007669"/>
    <property type="project" value="UniProtKB-SubCell"/>
</dbReference>
<comment type="subcellular location">
    <subcellularLocation>
        <location evidence="1">Nucleus</location>
    </subcellularLocation>
</comment>
<protein>
    <submittedName>
        <fullName evidence="3">9567_t:CDS:1</fullName>
    </submittedName>
</protein>
<organism evidence="3 4">
    <name type="scientific">Acaulospora morrowiae</name>
    <dbReference type="NCBI Taxonomy" id="94023"/>
    <lineage>
        <taxon>Eukaryota</taxon>
        <taxon>Fungi</taxon>
        <taxon>Fungi incertae sedis</taxon>
        <taxon>Mucoromycota</taxon>
        <taxon>Glomeromycotina</taxon>
        <taxon>Glomeromycetes</taxon>
        <taxon>Diversisporales</taxon>
        <taxon>Acaulosporaceae</taxon>
        <taxon>Acaulospora</taxon>
    </lineage>
</organism>
<keyword evidence="4" id="KW-1185">Reference proteome</keyword>
<dbReference type="OrthoDB" id="329666at2759"/>
<dbReference type="GO" id="GO:0003682">
    <property type="term" value="F:chromatin binding"/>
    <property type="evidence" value="ECO:0007669"/>
    <property type="project" value="TreeGrafter"/>
</dbReference>
<dbReference type="Proteomes" id="UP000789342">
    <property type="component" value="Unassembled WGS sequence"/>
</dbReference>
<dbReference type="PANTHER" id="PTHR13489:SF0">
    <property type="entry name" value="MINI-CHROMOSOME MAINTENANCE COMPLEX-BINDING PROTEIN"/>
    <property type="match status" value="1"/>
</dbReference>
<dbReference type="InterPro" id="IPR019140">
    <property type="entry name" value="MCM_complex-bd"/>
</dbReference>
<dbReference type="GO" id="GO:0006261">
    <property type="term" value="P:DNA-templated DNA replication"/>
    <property type="evidence" value="ECO:0007669"/>
    <property type="project" value="TreeGrafter"/>
</dbReference>
<name>A0A9N9GNS5_9GLOM</name>
<evidence type="ECO:0000313" key="4">
    <source>
        <dbReference type="Proteomes" id="UP000789342"/>
    </source>
</evidence>
<evidence type="ECO:0000256" key="1">
    <source>
        <dbReference type="ARBA" id="ARBA00004123"/>
    </source>
</evidence>
<evidence type="ECO:0000256" key="2">
    <source>
        <dbReference type="ARBA" id="ARBA00023242"/>
    </source>
</evidence>
<proteinExistence type="predicted"/>
<sequence>MKDITFTTSDCISKPLEVVKTLIGESNSAEASSKKEYDVPTFFQNVFATEESMFEIPSLNDTHFSDIPHCTLVRFRAMIQNTGLGHEMFVSSYETLGHDGHKQWKFNKYSDDMDVKDEILDLNAPGNQFDERHLYYCNYAYKKRDSSSIGIESSIEAIVRSTANLNLNNDKGTNIGLEKLASKFPFPNEDHVAAIVKIYDKDDSLKVTDVVEFIGVLAHPSNEMDSQGDEFSLDAVFSSIPCLHAIFYRNVYPSGNPLESRLTDLNVIQSQANRTRSSLLQYISSALGGDELVAEFVLLQLLSRIYNRRNGLTLGKLVLNISNVPSTCINTEENSLSSGLIHSNQYSKRIAAVLESLLPKYHDLPLTLSTLNELYYYPRSNEELDSGVFQVSQGTWFLIDETVMKEGKLGDIGVRNLQVLNEILDNQKLKYTFPFNDFELETDIGVIILSDAKSFLPVDCIIPLLGNPEETLMLDVREDLLIEFRNYLSILRCAEFSIPDDVSEYIQNEFVRQRKNASISGHPLMTQADLLLRMTLARLVTLSFGRLELTTELWDYTQKLDEQRKQRIVNFEQRP</sequence>
<dbReference type="Pfam" id="PF09739">
    <property type="entry name" value="MCM_bind"/>
    <property type="match status" value="2"/>
</dbReference>
<comment type="caution">
    <text evidence="3">The sequence shown here is derived from an EMBL/GenBank/DDBJ whole genome shotgun (WGS) entry which is preliminary data.</text>
</comment>